<comment type="similarity">
    <text evidence="1">Belongs to the type-B carboxylesterase/lipase family.</text>
</comment>
<evidence type="ECO:0000259" key="5">
    <source>
        <dbReference type="Pfam" id="PF00135"/>
    </source>
</evidence>
<sequence>MISLTKLAALFAVQVCLVAVYLQLKSPTVEDSIREITYKGTRASNVEHFQNIFYAETPTGQRRFAPPVPTRPQRGSVIDATKSGAWCPQGTGDILPFTSRVTNISEDCLSLRIARPRGTNGDAKLPVMVWLHGGGHILGSASEILYKPDGVVKQSVVDGRPIIYVGINYRLGFFGFATSETLIGRKETNVGLRDQRAALEWIRDHVEAFGGDPNRVTVVGQSVGAADIGLQLMAFGGEKTVPFQQAIMMSGSPGVNFNSLPDLVANNTAAIAQQVGCVSDGNGQDLQTLKCLRDAPFEVLTNLSVAAARTARPVFGEGYFYPTIDNDFIQDRPSRITRAGKFTKGIPLIASWVTNDGAWYASPSTSTDEEVVSTFNLWLHNLSESTKQKLLQLYPLEDFDHMVRPEIDGPISPQYYRAAQMNRDIWFTCPVLDIAYQYVHHGGADMSQVRLYEFNETRYTPVFKTMGVPMWRVSHLSDIPYLFNNGKLGGGCDNSESQLRLSKQFSQTIIRFIYGVALDGKDSGGDSWPPAFSEDTSKKASPSNDAPDKITLQVFGGPQGSVPVTVSKMPGTDSSALSEAVKAMSWSKLFSRCEFINGQQFRHEAGV</sequence>
<dbReference type="GeneID" id="64967839"/>
<evidence type="ECO:0000256" key="4">
    <source>
        <dbReference type="SAM" id="SignalP"/>
    </source>
</evidence>
<reference evidence="6" key="1">
    <citation type="submission" date="2021-01" db="EMBL/GenBank/DDBJ databases">
        <authorList>
            <consortium name="Aspergillus puulaauensis MK2 genome sequencing consortium"/>
            <person name="Kazuki M."/>
            <person name="Futagami T."/>
        </authorList>
    </citation>
    <scope>NUCLEOTIDE SEQUENCE</scope>
    <source>
        <strain evidence="6">MK2</strain>
    </source>
</reference>
<dbReference type="PANTHER" id="PTHR43142">
    <property type="entry name" value="CARBOXYLIC ESTER HYDROLASE"/>
    <property type="match status" value="1"/>
</dbReference>
<dbReference type="PANTHER" id="PTHR43142:SF1">
    <property type="entry name" value="CARBOXYLIC ESTER HYDROLASE"/>
    <property type="match status" value="1"/>
</dbReference>
<evidence type="ECO:0000313" key="7">
    <source>
        <dbReference type="Proteomes" id="UP000654913"/>
    </source>
</evidence>
<evidence type="ECO:0000256" key="3">
    <source>
        <dbReference type="SAM" id="MobiDB-lite"/>
    </source>
</evidence>
<dbReference type="AlphaFoldDB" id="A0A7R7XBT5"/>
<dbReference type="GO" id="GO:0016787">
    <property type="term" value="F:hydrolase activity"/>
    <property type="evidence" value="ECO:0007669"/>
    <property type="project" value="UniProtKB-KW"/>
</dbReference>
<reference evidence="6" key="2">
    <citation type="submission" date="2021-02" db="EMBL/GenBank/DDBJ databases">
        <title>Aspergillus puulaauensis MK2 genome sequence.</title>
        <authorList>
            <person name="Futagami T."/>
            <person name="Mori K."/>
            <person name="Kadooka C."/>
            <person name="Tanaka T."/>
        </authorList>
    </citation>
    <scope>NUCLEOTIDE SEQUENCE</scope>
    <source>
        <strain evidence="6">MK2</strain>
    </source>
</reference>
<gene>
    <name evidence="6" type="ORF">APUU_10662A</name>
</gene>
<keyword evidence="7" id="KW-1185">Reference proteome</keyword>
<dbReference type="InterPro" id="IPR002018">
    <property type="entry name" value="CarbesteraseB"/>
</dbReference>
<evidence type="ECO:0000256" key="1">
    <source>
        <dbReference type="ARBA" id="ARBA00005964"/>
    </source>
</evidence>
<dbReference type="InterPro" id="IPR029058">
    <property type="entry name" value="AB_hydrolase_fold"/>
</dbReference>
<proteinExistence type="inferred from homology"/>
<dbReference type="RefSeq" id="XP_041550028.1">
    <property type="nucleotide sequence ID" value="XM_041703285.1"/>
</dbReference>
<dbReference type="SUPFAM" id="SSF53474">
    <property type="entry name" value="alpha/beta-Hydrolases"/>
    <property type="match status" value="1"/>
</dbReference>
<dbReference type="EMBL" id="AP024443">
    <property type="protein sequence ID" value="BCS17834.1"/>
    <property type="molecule type" value="Genomic_DNA"/>
</dbReference>
<dbReference type="Proteomes" id="UP000654913">
    <property type="component" value="Chromosome 1"/>
</dbReference>
<dbReference type="OrthoDB" id="408631at2759"/>
<dbReference type="KEGG" id="apuu:APUU_10662A"/>
<dbReference type="Gene3D" id="3.40.50.1820">
    <property type="entry name" value="alpha/beta hydrolase"/>
    <property type="match status" value="1"/>
</dbReference>
<evidence type="ECO:0000256" key="2">
    <source>
        <dbReference type="ARBA" id="ARBA00022801"/>
    </source>
</evidence>
<accession>A0A7R7XBT5</accession>
<protein>
    <recommendedName>
        <fullName evidence="5">Carboxylesterase type B domain-containing protein</fullName>
    </recommendedName>
</protein>
<name>A0A7R7XBT5_9EURO</name>
<dbReference type="Pfam" id="PF00135">
    <property type="entry name" value="COesterase"/>
    <property type="match status" value="1"/>
</dbReference>
<feature type="signal peptide" evidence="4">
    <location>
        <begin position="1"/>
        <end position="19"/>
    </location>
</feature>
<keyword evidence="2" id="KW-0378">Hydrolase</keyword>
<evidence type="ECO:0000313" key="6">
    <source>
        <dbReference type="EMBL" id="BCS17834.1"/>
    </source>
</evidence>
<feature type="region of interest" description="Disordered" evidence="3">
    <location>
        <begin position="525"/>
        <end position="548"/>
    </location>
</feature>
<keyword evidence="4" id="KW-0732">Signal</keyword>
<organism evidence="6 7">
    <name type="scientific">Aspergillus puulaauensis</name>
    <dbReference type="NCBI Taxonomy" id="1220207"/>
    <lineage>
        <taxon>Eukaryota</taxon>
        <taxon>Fungi</taxon>
        <taxon>Dikarya</taxon>
        <taxon>Ascomycota</taxon>
        <taxon>Pezizomycotina</taxon>
        <taxon>Eurotiomycetes</taxon>
        <taxon>Eurotiomycetidae</taxon>
        <taxon>Eurotiales</taxon>
        <taxon>Aspergillaceae</taxon>
        <taxon>Aspergillus</taxon>
    </lineage>
</organism>
<feature type="chain" id="PRO_5030604597" description="Carboxylesterase type B domain-containing protein" evidence="4">
    <location>
        <begin position="20"/>
        <end position="607"/>
    </location>
</feature>
<feature type="domain" description="Carboxylesterase type B" evidence="5">
    <location>
        <begin position="41"/>
        <end position="531"/>
    </location>
</feature>